<accession>A0ABX0GTR2</accession>
<gene>
    <name evidence="1" type="ORF">G9H71_10960</name>
</gene>
<organism evidence="1 2">
    <name type="scientific">Motilibacter deserti</name>
    <dbReference type="NCBI Taxonomy" id="2714956"/>
    <lineage>
        <taxon>Bacteria</taxon>
        <taxon>Bacillati</taxon>
        <taxon>Actinomycetota</taxon>
        <taxon>Actinomycetes</taxon>
        <taxon>Motilibacterales</taxon>
        <taxon>Motilibacteraceae</taxon>
        <taxon>Motilibacter</taxon>
    </lineage>
</organism>
<evidence type="ECO:0000313" key="2">
    <source>
        <dbReference type="Proteomes" id="UP000800981"/>
    </source>
</evidence>
<dbReference type="EMBL" id="JAANNP010000005">
    <property type="protein sequence ID" value="NHC14299.1"/>
    <property type="molecule type" value="Genomic_DNA"/>
</dbReference>
<proteinExistence type="predicted"/>
<protein>
    <submittedName>
        <fullName evidence="1">Uncharacterized protein</fullName>
    </submittedName>
</protein>
<name>A0ABX0GTR2_9ACTN</name>
<comment type="caution">
    <text evidence="1">The sequence shown here is derived from an EMBL/GenBank/DDBJ whole genome shotgun (WGS) entry which is preliminary data.</text>
</comment>
<sequence>MDQTSSINAAGSGAAEVLELRRALSALQTKATQLLAALPSDAEATAPTKPGLYL</sequence>
<reference evidence="1 2" key="1">
    <citation type="submission" date="2020-03" db="EMBL/GenBank/DDBJ databases">
        <title>Two novel Motilibacter sp.</title>
        <authorList>
            <person name="Liu S."/>
        </authorList>
    </citation>
    <scope>NUCLEOTIDE SEQUENCE [LARGE SCALE GENOMIC DNA]</scope>
    <source>
        <strain evidence="1 2">E257</strain>
    </source>
</reference>
<dbReference type="RefSeq" id="WP_166281674.1">
    <property type="nucleotide sequence ID" value="NZ_JAANNP010000005.1"/>
</dbReference>
<dbReference type="Proteomes" id="UP000800981">
    <property type="component" value="Unassembled WGS sequence"/>
</dbReference>
<evidence type="ECO:0000313" key="1">
    <source>
        <dbReference type="EMBL" id="NHC14299.1"/>
    </source>
</evidence>
<keyword evidence="2" id="KW-1185">Reference proteome</keyword>